<feature type="domain" description="PPPDE" evidence="5">
    <location>
        <begin position="2"/>
        <end position="148"/>
    </location>
</feature>
<sequence length="251" mass="27608">MAEVKLHIYDVTNSGSEKTNNTILQINKIFKDGIGLGGIFHSAVQVYGEDEWSFGFCEQGTGVFSCPSGKNPMYTYRESIVLGTTNCTNLKANQILRELSREWPGNSYDLLSKNCNHFCDVFCERLGVPKLPGWVNRFAHAGDTAMEVAGNTALRFRQAKTEIVQVSKVAYRFLLGVTNNVGASTEPSGNSNRGSASPRFQGAWFKNLITSGARPSSSSAIENQEEDALRQNQLSDASSPLRQNSQSRHDI</sequence>
<evidence type="ECO:0000313" key="6">
    <source>
        <dbReference type="EMBL" id="EXC05970.1"/>
    </source>
</evidence>
<evidence type="ECO:0000256" key="4">
    <source>
        <dbReference type="SAM" id="MobiDB-lite"/>
    </source>
</evidence>
<dbReference type="AlphaFoldDB" id="W9SGU1"/>
<dbReference type="Pfam" id="PF05903">
    <property type="entry name" value="Peptidase_C97"/>
    <property type="match status" value="1"/>
</dbReference>
<evidence type="ECO:0000313" key="7">
    <source>
        <dbReference type="Proteomes" id="UP000030645"/>
    </source>
</evidence>
<dbReference type="eggNOG" id="KOG0324">
    <property type="taxonomic scope" value="Eukaryota"/>
</dbReference>
<name>W9SGU1_9ROSA</name>
<evidence type="ECO:0000259" key="5">
    <source>
        <dbReference type="PROSITE" id="PS51858"/>
    </source>
</evidence>
<evidence type="ECO:0000256" key="3">
    <source>
        <dbReference type="ARBA" id="ARBA00022801"/>
    </source>
</evidence>
<gene>
    <name evidence="6" type="ORF">L484_014240</name>
</gene>
<dbReference type="Gene3D" id="3.90.1720.30">
    <property type="entry name" value="PPPDE domains"/>
    <property type="match status" value="1"/>
</dbReference>
<accession>W9SGU1</accession>
<dbReference type="OrthoDB" id="412286at2759"/>
<proteinExistence type="inferred from homology"/>
<dbReference type="Proteomes" id="UP000030645">
    <property type="component" value="Unassembled WGS sequence"/>
</dbReference>
<comment type="similarity">
    <text evidence="1">Belongs to the DeSI family.</text>
</comment>
<feature type="compositionally biased region" description="Polar residues" evidence="4">
    <location>
        <begin position="230"/>
        <end position="251"/>
    </location>
</feature>
<feature type="region of interest" description="Disordered" evidence="4">
    <location>
        <begin position="214"/>
        <end position="251"/>
    </location>
</feature>
<dbReference type="PROSITE" id="PS51858">
    <property type="entry name" value="PPPDE"/>
    <property type="match status" value="1"/>
</dbReference>
<dbReference type="KEGG" id="mnt:21397387"/>
<keyword evidence="3" id="KW-0378">Hydrolase</keyword>
<keyword evidence="2" id="KW-0645">Protease</keyword>
<organism evidence="6 7">
    <name type="scientific">Morus notabilis</name>
    <dbReference type="NCBI Taxonomy" id="981085"/>
    <lineage>
        <taxon>Eukaryota</taxon>
        <taxon>Viridiplantae</taxon>
        <taxon>Streptophyta</taxon>
        <taxon>Embryophyta</taxon>
        <taxon>Tracheophyta</taxon>
        <taxon>Spermatophyta</taxon>
        <taxon>Magnoliopsida</taxon>
        <taxon>eudicotyledons</taxon>
        <taxon>Gunneridae</taxon>
        <taxon>Pentapetalae</taxon>
        <taxon>rosids</taxon>
        <taxon>fabids</taxon>
        <taxon>Rosales</taxon>
        <taxon>Moraceae</taxon>
        <taxon>Moreae</taxon>
        <taxon>Morus</taxon>
    </lineage>
</organism>
<dbReference type="GO" id="GO:0016579">
    <property type="term" value="P:protein deubiquitination"/>
    <property type="evidence" value="ECO:0007669"/>
    <property type="project" value="TreeGrafter"/>
</dbReference>
<dbReference type="PANTHER" id="PTHR12378:SF9">
    <property type="entry name" value="OS06G0107000 PROTEIN"/>
    <property type="match status" value="1"/>
</dbReference>
<dbReference type="PANTHER" id="PTHR12378">
    <property type="entry name" value="DESUMOYLATING ISOPEPTIDASE"/>
    <property type="match status" value="1"/>
</dbReference>
<evidence type="ECO:0000256" key="1">
    <source>
        <dbReference type="ARBA" id="ARBA00008140"/>
    </source>
</evidence>
<dbReference type="InterPro" id="IPR042266">
    <property type="entry name" value="PPPDE_sf"/>
</dbReference>
<keyword evidence="7" id="KW-1185">Reference proteome</keyword>
<reference evidence="7" key="1">
    <citation type="submission" date="2013-01" db="EMBL/GenBank/DDBJ databases">
        <title>Draft Genome Sequence of a Mulberry Tree, Morus notabilis C.K. Schneid.</title>
        <authorList>
            <person name="He N."/>
            <person name="Zhao S."/>
        </authorList>
    </citation>
    <scope>NUCLEOTIDE SEQUENCE</scope>
</reference>
<evidence type="ECO:0000256" key="2">
    <source>
        <dbReference type="ARBA" id="ARBA00022670"/>
    </source>
</evidence>
<dbReference type="InterPro" id="IPR008580">
    <property type="entry name" value="PPPDE_dom"/>
</dbReference>
<protein>
    <recommendedName>
        <fullName evidence="5">PPPDE domain-containing protein</fullName>
    </recommendedName>
</protein>
<dbReference type="GO" id="GO:0101005">
    <property type="term" value="F:deubiquitinase activity"/>
    <property type="evidence" value="ECO:0007669"/>
    <property type="project" value="TreeGrafter"/>
</dbReference>
<dbReference type="GO" id="GO:0006508">
    <property type="term" value="P:proteolysis"/>
    <property type="evidence" value="ECO:0007669"/>
    <property type="project" value="UniProtKB-KW"/>
</dbReference>
<dbReference type="SMART" id="SM01179">
    <property type="entry name" value="DUF862"/>
    <property type="match status" value="1"/>
</dbReference>
<dbReference type="EMBL" id="KE345548">
    <property type="protein sequence ID" value="EXC05970.1"/>
    <property type="molecule type" value="Genomic_DNA"/>
</dbReference>